<reference evidence="2 3" key="1">
    <citation type="submission" date="2018-11" db="EMBL/GenBank/DDBJ databases">
        <authorList>
            <person name="Li F."/>
        </authorList>
    </citation>
    <scope>NUCLEOTIDE SEQUENCE [LARGE SCALE GENOMIC DNA]</scope>
    <source>
        <strain evidence="2 3">KIS18-7</strain>
    </source>
</reference>
<feature type="transmembrane region" description="Helical" evidence="1">
    <location>
        <begin position="86"/>
        <end position="106"/>
    </location>
</feature>
<keyword evidence="3" id="KW-1185">Reference proteome</keyword>
<evidence type="ECO:0000313" key="2">
    <source>
        <dbReference type="EMBL" id="RNL79169.1"/>
    </source>
</evidence>
<accession>A0A3N0DU65</accession>
<protein>
    <submittedName>
        <fullName evidence="2">Uncharacterized protein</fullName>
    </submittedName>
</protein>
<keyword evidence="1" id="KW-0472">Membrane</keyword>
<dbReference type="EMBL" id="RJSG01000002">
    <property type="protein sequence ID" value="RNL79169.1"/>
    <property type="molecule type" value="Genomic_DNA"/>
</dbReference>
<feature type="transmembrane region" description="Helical" evidence="1">
    <location>
        <begin position="6"/>
        <end position="25"/>
    </location>
</feature>
<gene>
    <name evidence="2" type="ORF">EFL95_09065</name>
</gene>
<proteinExistence type="predicted"/>
<sequence>MPDAVWAALISAVSGLVVLVAKESMARGSKAARTRNQLMGDLDLLAKVPDDMDGADQLKQKIQERLVEYATPPTPADTATDVQSTAVLMTLVSLAAGSLGAALMGWDTNGSMFSADTWKLFGVAAGVAVLMAAGYVIARREIKL</sequence>
<comment type="caution">
    <text evidence="2">The sequence shown here is derived from an EMBL/GenBank/DDBJ whole genome shotgun (WGS) entry which is preliminary data.</text>
</comment>
<organism evidence="2 3">
    <name type="scientific">Nocardioides marmorisolisilvae</name>
    <dbReference type="NCBI Taxonomy" id="1542737"/>
    <lineage>
        <taxon>Bacteria</taxon>
        <taxon>Bacillati</taxon>
        <taxon>Actinomycetota</taxon>
        <taxon>Actinomycetes</taxon>
        <taxon>Propionibacteriales</taxon>
        <taxon>Nocardioidaceae</taxon>
        <taxon>Nocardioides</taxon>
    </lineage>
</organism>
<dbReference type="Proteomes" id="UP000277094">
    <property type="component" value="Unassembled WGS sequence"/>
</dbReference>
<evidence type="ECO:0000256" key="1">
    <source>
        <dbReference type="SAM" id="Phobius"/>
    </source>
</evidence>
<name>A0A3N0DU65_9ACTN</name>
<keyword evidence="1" id="KW-1133">Transmembrane helix</keyword>
<dbReference type="RefSeq" id="WP_123233671.1">
    <property type="nucleotide sequence ID" value="NZ_RJSG01000002.1"/>
</dbReference>
<evidence type="ECO:0000313" key="3">
    <source>
        <dbReference type="Proteomes" id="UP000277094"/>
    </source>
</evidence>
<dbReference type="AlphaFoldDB" id="A0A3N0DU65"/>
<feature type="transmembrane region" description="Helical" evidence="1">
    <location>
        <begin position="118"/>
        <end position="138"/>
    </location>
</feature>
<keyword evidence="1" id="KW-0812">Transmembrane</keyword>